<evidence type="ECO:0000256" key="12">
    <source>
        <dbReference type="ARBA" id="ARBA00023303"/>
    </source>
</evidence>
<evidence type="ECO:0000256" key="14">
    <source>
        <dbReference type="SAM" id="MobiDB-lite"/>
    </source>
</evidence>
<feature type="compositionally biased region" description="Polar residues" evidence="14">
    <location>
        <begin position="364"/>
        <end position="380"/>
    </location>
</feature>
<keyword evidence="17" id="KW-1185">Reference proteome</keyword>
<feature type="compositionally biased region" description="Basic and acidic residues" evidence="14">
    <location>
        <begin position="421"/>
        <end position="437"/>
    </location>
</feature>
<evidence type="ECO:0000256" key="6">
    <source>
        <dbReference type="ARBA" id="ARBA00022824"/>
    </source>
</evidence>
<proteinExistence type="inferred from homology"/>
<evidence type="ECO:0000313" key="16">
    <source>
        <dbReference type="EMBL" id="KAK3786235.1"/>
    </source>
</evidence>
<evidence type="ECO:0000256" key="1">
    <source>
        <dbReference type="ARBA" id="ARBA00004477"/>
    </source>
</evidence>
<feature type="compositionally biased region" description="Polar residues" evidence="14">
    <location>
        <begin position="192"/>
        <end position="208"/>
    </location>
</feature>
<keyword evidence="13" id="KW-0106">Calcium</keyword>
<reference evidence="16" key="1">
    <citation type="journal article" date="2023" name="G3 (Bethesda)">
        <title>A reference genome for the long-term kleptoplast-retaining sea slug Elysia crispata morphotype clarki.</title>
        <authorList>
            <person name="Eastman K.E."/>
            <person name="Pendleton A.L."/>
            <person name="Shaikh M.A."/>
            <person name="Suttiyut T."/>
            <person name="Ogas R."/>
            <person name="Tomko P."/>
            <person name="Gavelis G."/>
            <person name="Widhalm J.R."/>
            <person name="Wisecaver J.H."/>
        </authorList>
    </citation>
    <scope>NUCLEOTIDE SEQUENCE</scope>
    <source>
        <strain evidence="16">ECLA1</strain>
    </source>
</reference>
<feature type="compositionally biased region" description="Polar residues" evidence="14">
    <location>
        <begin position="401"/>
        <end position="417"/>
    </location>
</feature>
<evidence type="ECO:0000256" key="7">
    <source>
        <dbReference type="ARBA" id="ARBA00022989"/>
    </source>
</evidence>
<keyword evidence="3 13" id="KW-0813">Transport</keyword>
<feature type="transmembrane region" description="Helical" evidence="13">
    <location>
        <begin position="2835"/>
        <end position="2855"/>
    </location>
</feature>
<dbReference type="SMART" id="SM00472">
    <property type="entry name" value="MIR"/>
    <property type="match status" value="3"/>
</dbReference>
<name>A0AAE1AEW6_9GAST</name>
<feature type="compositionally biased region" description="Polar residues" evidence="14">
    <location>
        <begin position="570"/>
        <end position="586"/>
    </location>
</feature>
<dbReference type="Pfam" id="PF02815">
    <property type="entry name" value="MIR"/>
    <property type="match status" value="1"/>
</dbReference>
<feature type="region of interest" description="Disordered" evidence="14">
    <location>
        <begin position="30"/>
        <end position="621"/>
    </location>
</feature>
<dbReference type="Gene3D" id="2.80.10.50">
    <property type="match status" value="2"/>
</dbReference>
<keyword evidence="8 13" id="KW-0406">Ion transport</keyword>
<keyword evidence="7 13" id="KW-1133">Transmembrane helix</keyword>
<dbReference type="Pfam" id="PF08454">
    <property type="entry name" value="RIH_assoc"/>
    <property type="match status" value="1"/>
</dbReference>
<feature type="transmembrane region" description="Helical" evidence="13">
    <location>
        <begin position="2900"/>
        <end position="2922"/>
    </location>
</feature>
<dbReference type="SUPFAM" id="SSF82109">
    <property type="entry name" value="MIR domain"/>
    <property type="match status" value="2"/>
</dbReference>
<evidence type="ECO:0000256" key="10">
    <source>
        <dbReference type="ARBA" id="ARBA00023170"/>
    </source>
</evidence>
<feature type="compositionally biased region" description="Basic and acidic residues" evidence="14">
    <location>
        <begin position="590"/>
        <end position="606"/>
    </location>
</feature>
<feature type="compositionally biased region" description="Polar residues" evidence="14">
    <location>
        <begin position="118"/>
        <end position="134"/>
    </location>
</feature>
<keyword evidence="10 13" id="KW-0675">Receptor</keyword>
<comment type="caution">
    <text evidence="16">The sequence shown here is derived from an EMBL/GenBank/DDBJ whole genome shotgun (WGS) entry which is preliminary data.</text>
</comment>
<dbReference type="GO" id="GO:0005220">
    <property type="term" value="F:inositol 1,4,5-trisphosphate-gated calcium channel activity"/>
    <property type="evidence" value="ECO:0007669"/>
    <property type="project" value="UniProtKB-UniRule"/>
</dbReference>
<dbReference type="InterPro" id="IPR035910">
    <property type="entry name" value="RyR/IP3R_RIH_dom_sf"/>
</dbReference>
<evidence type="ECO:0000256" key="8">
    <source>
        <dbReference type="ARBA" id="ARBA00023065"/>
    </source>
</evidence>
<feature type="compositionally biased region" description="Basic and acidic residues" evidence="14">
    <location>
        <begin position="384"/>
        <end position="400"/>
    </location>
</feature>
<evidence type="ECO:0000259" key="15">
    <source>
        <dbReference type="PROSITE" id="PS50919"/>
    </source>
</evidence>
<evidence type="ECO:0000313" key="17">
    <source>
        <dbReference type="Proteomes" id="UP001283361"/>
    </source>
</evidence>
<dbReference type="InterPro" id="IPR036300">
    <property type="entry name" value="MIR_dom_sf"/>
</dbReference>
<feature type="compositionally biased region" description="Polar residues" evidence="14">
    <location>
        <begin position="278"/>
        <end position="294"/>
    </location>
</feature>
<keyword evidence="4 13" id="KW-0812">Transmembrane</keyword>
<organism evidence="16 17">
    <name type="scientific">Elysia crispata</name>
    <name type="common">lettuce slug</name>
    <dbReference type="NCBI Taxonomy" id="231223"/>
    <lineage>
        <taxon>Eukaryota</taxon>
        <taxon>Metazoa</taxon>
        <taxon>Spiralia</taxon>
        <taxon>Lophotrochozoa</taxon>
        <taxon>Mollusca</taxon>
        <taxon>Gastropoda</taxon>
        <taxon>Heterobranchia</taxon>
        <taxon>Euthyneura</taxon>
        <taxon>Panpulmonata</taxon>
        <taxon>Sacoglossa</taxon>
        <taxon>Placobranchoidea</taxon>
        <taxon>Plakobranchidae</taxon>
        <taxon>Elysia</taxon>
    </lineage>
</organism>
<dbReference type="PRINTS" id="PR00779">
    <property type="entry name" value="INSP3RECEPTR"/>
</dbReference>
<dbReference type="GO" id="GO:0005789">
    <property type="term" value="C:endoplasmic reticulum membrane"/>
    <property type="evidence" value="ECO:0007669"/>
    <property type="project" value="UniProtKB-SubCell"/>
</dbReference>
<feature type="compositionally biased region" description="Polar residues" evidence="14">
    <location>
        <begin position="155"/>
        <end position="171"/>
    </location>
</feature>
<dbReference type="InterPro" id="IPR013662">
    <property type="entry name" value="RIH_assoc-dom"/>
</dbReference>
<feature type="compositionally biased region" description="Polar residues" evidence="14">
    <location>
        <begin position="533"/>
        <end position="549"/>
    </location>
</feature>
<feature type="compositionally biased region" description="Basic and acidic residues" evidence="14">
    <location>
        <begin position="468"/>
        <end position="484"/>
    </location>
</feature>
<feature type="compositionally biased region" description="Basic and acidic residues" evidence="14">
    <location>
        <begin position="33"/>
        <end position="43"/>
    </location>
</feature>
<dbReference type="InterPro" id="IPR014821">
    <property type="entry name" value="Ins145_P3_rcpt"/>
</dbReference>
<accession>A0AAE1AEW6</accession>
<feature type="compositionally biased region" description="Basic and acidic residues" evidence="14">
    <location>
        <begin position="101"/>
        <end position="117"/>
    </location>
</feature>
<feature type="compositionally biased region" description="Basic and acidic residues" evidence="14">
    <location>
        <begin position="64"/>
        <end position="80"/>
    </location>
</feature>
<feature type="compositionally biased region" description="Polar residues" evidence="14">
    <location>
        <begin position="607"/>
        <end position="621"/>
    </location>
</feature>
<dbReference type="PANTHER" id="PTHR13715">
    <property type="entry name" value="RYANODINE RECEPTOR AND IP3 RECEPTOR"/>
    <property type="match status" value="1"/>
</dbReference>
<dbReference type="InterPro" id="IPR015925">
    <property type="entry name" value="Ryanodine_IP3_receptor"/>
</dbReference>
<protein>
    <recommendedName>
        <fullName evidence="13">Inositol 1,4,5-trisphosphate receptor</fullName>
    </recommendedName>
</protein>
<dbReference type="GO" id="GO:0051209">
    <property type="term" value="P:release of sequestered calcium ion into cytosol"/>
    <property type="evidence" value="ECO:0007669"/>
    <property type="project" value="UniProtKB-UniRule"/>
</dbReference>
<evidence type="ECO:0000256" key="11">
    <source>
        <dbReference type="ARBA" id="ARBA00023286"/>
    </source>
</evidence>
<feature type="region of interest" description="Disordered" evidence="14">
    <location>
        <begin position="1565"/>
        <end position="1590"/>
    </location>
</feature>
<dbReference type="CDD" id="cd23280">
    <property type="entry name" value="beta-trefoil_MIR_itr-1-like"/>
    <property type="match status" value="1"/>
</dbReference>
<evidence type="ECO:0000256" key="13">
    <source>
        <dbReference type="RuleBase" id="RU368044"/>
    </source>
</evidence>
<evidence type="ECO:0000256" key="9">
    <source>
        <dbReference type="ARBA" id="ARBA00023136"/>
    </source>
</evidence>
<feature type="compositionally biased region" description="Polar residues" evidence="14">
    <location>
        <begin position="438"/>
        <end position="454"/>
    </location>
</feature>
<feature type="compositionally biased region" description="Polar residues" evidence="14">
    <location>
        <begin position="241"/>
        <end position="257"/>
    </location>
</feature>
<feature type="compositionally biased region" description="Basic and acidic residues" evidence="14">
    <location>
        <begin position="516"/>
        <end position="532"/>
    </location>
</feature>
<evidence type="ECO:0000256" key="2">
    <source>
        <dbReference type="ARBA" id="ARBA00009453"/>
    </source>
</evidence>
<sequence length="3110" mass="352887">MSVTVLASRLVSAALVSNITSTADTIIAPSGEHQSKTLRREGNKTLSPNTPEGGKQNTVPKHSGGRETKHCPQTLRREGNKTLSPNTPEGGKQNTVPKHSGGRETKHCPQTLRREGNKTLSPNTPEGGKQNTVPKHSGGRETKHCPQTLRREGNKTLSPNTPEGGKQNTVPKHSGGRETKHCPQTLRREGNKTLSPNTPEGGKQNTVPKHSGGRETKHCPQTLRRRETKHCPQTLRREGNKTLSPNTPEGGKQNTVPKHSGGRETKHCPQTLRREGNKTLSPNTPEGGKQNTVPKHSGGRETKHCPQTLRREGNKTLSPNTPEGGKQNTVPKHSGGRETKHCPQTLRRRETKHCPQTLRREGNKTLSPNTPEGGKQNTVPKHSGGRETKHCPQTLRREGNKTLSPNTPEGGKQNTVPKHSGGRETKHCPQTLRREGNKTLSPNTPEGGKQNTVPKHSGGGKQNTVPKHSGETKHCPQTLRREGNKTLSPNTPREETKHCPQTPGGGKQNTVPKHSGGRETKHCPQTLRREGNKTLSPNTPEGGKQNTVPKHSGGRETKHCPQTLRREGNKTLSPNTPEGGKQNTVPKHSGGRETKHCPQTLRREGNKTLSPNTPEGGKQNTVPKPHYYHMLSGASFEEGMGEFLCIGDFLCLYCEETEGFVYSYQSSSTSNGLYVYNGQDRNSPDNIANAQAVVFQVCIQNRYKLNKKYRKLLQHQPDMPESSFRQMLAQAKMAAEAEKKDNLAEQTRQHGKRVRYGDIVQLKHIFTGKFVHMSTTHTSKNDKNNMKVSLVEFNAKNAQFFVLPRYKVKSEGEVVQLYDQIVFESVKSPGHYFHVSECCQIDHFSKGSELNLGVERSSFTLIGSYRERPERGRFVRGGCVVRLFHKELEAYLVAEGLFDDAVVEDVHFRIRAIDQHRPKSLSPSSSGVTYWQLEAEHSILDGDVLRWEQQIRLRHLLTRHYLGMDTNMQVTLTPDSADPRTVFRLHSVLKERDEILPESYARIEHMLSGCWLHALKDEDYEKKQYHSTGTEGTMQDLQWDGAPLRKISASKESMYDDAYTIQVVEERDVLAFNFVAGMVPFLFNLIQDHRSNAPFTARKTHEILATLREIKVYITPDGVPNKDRQKLLRNLRVIDLLVKLLQCPLRCESDEQHQMIRVFKEAYDVLHAYMLGKSRKNALYIAKYIDFFQTQFTQKGGIGLNVAQMIVELVRDKRKIVDRITQQHIETFIQLLRDNPSYHFLDLLQVLCVCDGVAIPNNQTYIVEQWLRNYRDSVYLMDRGQNINKRPNIVYISIDNGNDWKALHQFVDTNSLEYDREKNQFLIHQLDLMKAFCFGRNDFAIHTITREFGYITWEDAFLCIQCELLPDTVRAKFTELIIGLFVDVGNNYSVLDHPNICFVWEYVGSKDQDRDQSQFVVKDLVTIFPVLRDWLAEFLAQNCTMTANLTGRNMLIVQVLRLLQYLVKFGYYMDLEDVRMLLPPLLSLLDGRHDVPFLRDRIKGYSRELLKLVQVYRSSGRFEKSEETEAIVNAKFQAMEALDLLLTFQRNLRLTVFVTLFKQAEQGQQESSSKRGQPVLGPLLSTSYNPEEQSRKALKKQKETLKVLRDMFNTSSILDLDSTTSILMDLCRYKYDQMIVKSLDILIKLYSSQMDMFHLAGHAQVLLTNDSARVHREVQRSLPTLRRLARSKLNDQQVALITDVLDELCEFCHLPKTEMEPHPMNQNIMISHGILNIVMEILSQEIDSRLLMEQYQGMEQVFKKTLKLLSLLIRENRNVQETIFTKLDQLLDVSIVRSDLALALREIFTDNQSICLKVQPRQVQRIVMLAAESQHTAPEFLVLLKTLVKVESLDLTIKRNQALVIKYVMQTFKKSAYVLDQPQEQREKILRNEFGSGHLTYFINLVELLATCAEGDNKFIESLCQTILPVEDILATLTQTGVDANLKRPFIKFLLWVYMKTSSGHLDTGASDLPHHKLIWDFIKSSTDELEEWADFIGQNSSKLTAMLKTPPGLSELATSEDRKSAMHNKLFFLLEGALPFFQRFYAQFYSPDRSIYPEEVTATERLAAMLVGVFERLGAHLKNPVHLKNTVTALTTVLSASGMPTTLLVGVLEKITADMKLMDNFTAVRRGNMEYYSAEMDLNAKFRNFTSNCSRIHSGQNTVQAQLRVKSKREYNAAGSNEELPLGEEFQKLIRCFIEPQEKKMTKRYQLASVLLEQLAISAGQCKLARRSQPTSEQLDVRCMQVLRALVHNEERRLPEDWALRMSESNIKKQIVRVKDVQNALNHNNAILDVLPHLARRSDAIAREVLSLICIMLFNANGIVQESMLDYFLSTREEVFFMAVRDRMQVSTNSIKEKVLVLKKWKKNCSGRSLVAQHEARKEEADSSSAFSDSCLTLETQALQQIQVFEQKMKTEKLAGWRALSKTPQVLEVRPKSRFSWRRVGRKPKSRSSEVMANHCGAAGSVNGVPRDQEALLGSATVDLELRDMDAQDLQSTAMTLTDAIDEGLKDILEYRDEGYIELVLKLLARICDGQHSGLQNYLREQPDNVKSFNIVGETAQFLNVVYTAINSTTVDLVIQLFSTLNEFCSGNQENRVVVYDMKAIDYINFILRAGDLADCSIEKVVELQLTIGSLIISLTEENGPVASQVAKEVKDALDKEAVYRCMTSCYEWLQAEKKEKTSSRGGYLKPARSIASFGESLLQGVVGKRKSALREQVVEVGFTFYLVLARMLDIDPNLREGLKLSPENIKAFDYYSKNCLSIEIVKDDILQKVNFRVKNKSVLREEVKEKLKWNVDRTSPSNKIRDLMDWTRDIMSDISYQRKILDHPISKFFTKGWLLWNYGAIFLSLAINVIMLITWDSKAALEDCDDLGDSFGNASSICPGLYSPVPNIRKFPHNEYRLTMWILGGLHNLLSLFVLITYFLSYHPRWPKGSEVQASFLAICGMSPRGGGTLDERKADHKQSKLNARLFSFTTLYYFMFLGMSVAGTLFHGYFFAFHLLNIVNNNQLLGGVIKAVTQNGMSLLWVAVLGFVMIYIYALIGFSLLRAYFDKSNYLYCSTLWQCTVTVLRYGLIGDMFEVSTAWWGGSYSQPRFYSLLGISVSDAILLSSSE</sequence>
<feature type="domain" description="MIR" evidence="15">
    <location>
        <begin position="751"/>
        <end position="806"/>
    </location>
</feature>
<dbReference type="PROSITE" id="PS50919">
    <property type="entry name" value="MIR"/>
    <property type="match status" value="1"/>
</dbReference>
<feature type="compositionally biased region" description="Polar residues" evidence="14">
    <location>
        <begin position="315"/>
        <end position="331"/>
    </location>
</feature>
<feature type="compositionally biased region" description="Basic and acidic residues" evidence="14">
    <location>
        <begin position="261"/>
        <end position="277"/>
    </location>
</feature>
<keyword evidence="13" id="KW-0107">Calcium channel</keyword>
<evidence type="ECO:0000256" key="4">
    <source>
        <dbReference type="ARBA" id="ARBA00022692"/>
    </source>
</evidence>
<feature type="compositionally biased region" description="Basic and acidic residues" evidence="14">
    <location>
        <begin position="175"/>
        <end position="191"/>
    </location>
</feature>
<evidence type="ECO:0000256" key="5">
    <source>
        <dbReference type="ARBA" id="ARBA00022737"/>
    </source>
</evidence>
<feature type="transmembrane region" description="Helical" evidence="13">
    <location>
        <begin position="3019"/>
        <end position="3041"/>
    </location>
</feature>
<comment type="caution">
    <text evidence="13">Lacks conserved residue(s) required for the propagation of feature annotation.</text>
</comment>
<evidence type="ECO:0000256" key="3">
    <source>
        <dbReference type="ARBA" id="ARBA00022448"/>
    </source>
</evidence>
<dbReference type="InterPro" id="IPR000493">
    <property type="entry name" value="InsP3_rcpt"/>
</dbReference>
<comment type="subunit">
    <text evidence="13">Homotetramer.</text>
</comment>
<keyword evidence="12 13" id="KW-0407">Ion channel</keyword>
<dbReference type="InterPro" id="IPR016093">
    <property type="entry name" value="MIR_motif"/>
</dbReference>
<dbReference type="InterPro" id="IPR000699">
    <property type="entry name" value="RIH_dom"/>
</dbReference>
<gene>
    <name evidence="16" type="ORF">RRG08_064494</name>
</gene>
<dbReference type="PANTHER" id="PTHR13715:SF99">
    <property type="entry name" value="INOSITOL 1,4,5-TRISPHOSPHATE RECEPTOR-LIKE PROTEIN A"/>
    <property type="match status" value="1"/>
</dbReference>
<dbReference type="SUPFAM" id="SSF100909">
    <property type="entry name" value="IP3 receptor type 1 binding core, domain 2"/>
    <property type="match status" value="2"/>
</dbReference>
<feature type="compositionally biased region" description="Basic and acidic residues" evidence="14">
    <location>
        <begin position="553"/>
        <end position="569"/>
    </location>
</feature>
<keyword evidence="6 13" id="KW-0256">Endoplasmic reticulum</keyword>
<dbReference type="Proteomes" id="UP001283361">
    <property type="component" value="Unassembled WGS sequence"/>
</dbReference>
<comment type="function">
    <text evidence="13">Receptor for inositol 1,4,5-trisphosphate, a second messenger that mediates the release of intracellular calcium.</text>
</comment>
<dbReference type="EMBL" id="JAWDGP010001994">
    <property type="protein sequence ID" value="KAK3786235.1"/>
    <property type="molecule type" value="Genomic_DNA"/>
</dbReference>
<keyword evidence="11 13" id="KW-1071">Ligand-gated ion channel</keyword>
<keyword evidence="5" id="KW-0677">Repeat</keyword>
<dbReference type="GO" id="GO:0070679">
    <property type="term" value="F:inositol 1,4,5 trisphosphate binding"/>
    <property type="evidence" value="ECO:0007669"/>
    <property type="project" value="UniProtKB-UniRule"/>
</dbReference>
<keyword evidence="13" id="KW-0109">Calcium transport</keyword>
<comment type="similarity">
    <text evidence="2 13">Belongs to the InsP3 receptor family.</text>
</comment>
<comment type="domain">
    <text evidence="13">The receptor contains a calcium channel in its C-terminal extremity. Its large N-terminal cytoplasmic region has the ligand-binding site in the N-terminus and modulatory sites in the middle portion immediately upstream of the channel region.</text>
</comment>
<feature type="transmembrane region" description="Helical" evidence="13">
    <location>
        <begin position="2973"/>
        <end position="2999"/>
    </location>
</feature>
<dbReference type="Pfam" id="PF08709">
    <property type="entry name" value="Ins145_P3_rec"/>
    <property type="match status" value="1"/>
</dbReference>
<comment type="subcellular location">
    <subcellularLocation>
        <location evidence="1 13">Endoplasmic reticulum membrane</location>
        <topology evidence="1 13">Multi-pass membrane protein</topology>
    </subcellularLocation>
</comment>
<keyword evidence="9 13" id="KW-0472">Membrane</keyword>
<feature type="compositionally biased region" description="Polar residues" evidence="14">
    <location>
        <begin position="81"/>
        <end position="97"/>
    </location>
</feature>
<dbReference type="Pfam" id="PF01365">
    <property type="entry name" value="RYDR_ITPR"/>
    <property type="match status" value="2"/>
</dbReference>
<feature type="compositionally biased region" description="Basic and acidic residues" evidence="14">
    <location>
        <begin position="138"/>
        <end position="154"/>
    </location>
</feature>
<dbReference type="Gene3D" id="1.25.10.30">
    <property type="entry name" value="IP3 receptor type 1 binding core, RIH domain"/>
    <property type="match status" value="1"/>
</dbReference>
<feature type="compositionally biased region" description="Basic and acidic residues" evidence="14">
    <location>
        <begin position="298"/>
        <end position="314"/>
    </location>
</feature>
<feature type="compositionally biased region" description="Polar residues" evidence="14">
    <location>
        <begin position="44"/>
        <end position="60"/>
    </location>
</feature>